<reference evidence="1 2" key="1">
    <citation type="journal article" date="2015" name="Genome Biol. Evol.">
        <title>Comparative Genomics of a Bacterivorous Green Alga Reveals Evolutionary Causalities and Consequences of Phago-Mixotrophic Mode of Nutrition.</title>
        <authorList>
            <person name="Burns J.A."/>
            <person name="Paasch A."/>
            <person name="Narechania A."/>
            <person name="Kim E."/>
        </authorList>
    </citation>
    <scope>NUCLEOTIDE SEQUENCE [LARGE SCALE GENOMIC DNA]</scope>
    <source>
        <strain evidence="1 2">PLY_AMNH</strain>
    </source>
</reference>
<dbReference type="PANTHER" id="PTHR11941">
    <property type="entry name" value="ENOYL-COA HYDRATASE-RELATED"/>
    <property type="match status" value="1"/>
</dbReference>
<dbReference type="EMBL" id="LGRX02026538">
    <property type="protein sequence ID" value="KAK3250710.1"/>
    <property type="molecule type" value="Genomic_DNA"/>
</dbReference>
<dbReference type="InterPro" id="IPR029045">
    <property type="entry name" value="ClpP/crotonase-like_dom_sf"/>
</dbReference>
<name>A0AAE0CB67_9CHLO</name>
<dbReference type="Proteomes" id="UP001190700">
    <property type="component" value="Unassembled WGS sequence"/>
</dbReference>
<evidence type="ECO:0000313" key="1">
    <source>
        <dbReference type="EMBL" id="KAK3250710.1"/>
    </source>
</evidence>
<dbReference type="PANTHER" id="PTHR11941:SF75">
    <property type="entry name" value="ENOYL-COA HYDRATASE_ISOMERASE FAMILY PROTEIN"/>
    <property type="match status" value="1"/>
</dbReference>
<dbReference type="Gene3D" id="3.90.226.10">
    <property type="entry name" value="2-enoyl-CoA Hydratase, Chain A, domain 1"/>
    <property type="match status" value="1"/>
</dbReference>
<dbReference type="Pfam" id="PF00378">
    <property type="entry name" value="ECH_1"/>
    <property type="match status" value="1"/>
</dbReference>
<dbReference type="InterPro" id="IPR001753">
    <property type="entry name" value="Enoyl-CoA_hydra/iso"/>
</dbReference>
<proteinExistence type="predicted"/>
<dbReference type="SUPFAM" id="SSF52096">
    <property type="entry name" value="ClpP/crotonase"/>
    <property type="match status" value="1"/>
</dbReference>
<dbReference type="CDD" id="cd06558">
    <property type="entry name" value="crotonase-like"/>
    <property type="match status" value="1"/>
</dbReference>
<evidence type="ECO:0000313" key="2">
    <source>
        <dbReference type="Proteomes" id="UP001190700"/>
    </source>
</evidence>
<sequence length="259" mass="28496">MSISFVVEDHVAVITLGGKGTLPWGTKVEEHRLNPATVEGLNQALSQILDNPTVHALLVTHEGKFFSNGMDLKYIEAHPGKPTQDLQVAVERLLARILTYPLPTVAAINGHFTAAGAMLGLAFDKRVMREDKGFFFVPAIDIGLIYSPGQTALMRSKTPQCMHMDMIVFGKRYTAKDLHPLGVVECTSPTDKIKQIGMHLASELTLKGKNQLYRQTMHGIKKNLYAEAYALLTSEKIEGMGFQNVKGVDRAPTPLKSKL</sequence>
<organism evidence="1 2">
    <name type="scientific">Cymbomonas tetramitiformis</name>
    <dbReference type="NCBI Taxonomy" id="36881"/>
    <lineage>
        <taxon>Eukaryota</taxon>
        <taxon>Viridiplantae</taxon>
        <taxon>Chlorophyta</taxon>
        <taxon>Pyramimonadophyceae</taxon>
        <taxon>Pyramimonadales</taxon>
        <taxon>Pyramimonadaceae</taxon>
        <taxon>Cymbomonas</taxon>
    </lineage>
</organism>
<gene>
    <name evidence="1" type="ORF">CYMTET_39923</name>
</gene>
<evidence type="ECO:0008006" key="3">
    <source>
        <dbReference type="Google" id="ProtNLM"/>
    </source>
</evidence>
<accession>A0AAE0CB67</accession>
<dbReference type="GO" id="GO:0005777">
    <property type="term" value="C:peroxisome"/>
    <property type="evidence" value="ECO:0007669"/>
    <property type="project" value="TreeGrafter"/>
</dbReference>
<comment type="caution">
    <text evidence="1">The sequence shown here is derived from an EMBL/GenBank/DDBJ whole genome shotgun (WGS) entry which is preliminary data.</text>
</comment>
<dbReference type="GO" id="GO:0006635">
    <property type="term" value="P:fatty acid beta-oxidation"/>
    <property type="evidence" value="ECO:0007669"/>
    <property type="project" value="TreeGrafter"/>
</dbReference>
<keyword evidence="2" id="KW-1185">Reference proteome</keyword>
<protein>
    <recommendedName>
        <fullName evidence="3">Enoyl-CoA hydratase</fullName>
    </recommendedName>
</protein>
<dbReference type="AlphaFoldDB" id="A0AAE0CB67"/>
<dbReference type="GO" id="GO:0004165">
    <property type="term" value="F:delta(3)-delta(2)-enoyl-CoA isomerase activity"/>
    <property type="evidence" value="ECO:0007669"/>
    <property type="project" value="TreeGrafter"/>
</dbReference>